<organism evidence="1 2">
    <name type="scientific">Pseudorhodoplanes sinuspersici</name>
    <dbReference type="NCBI Taxonomy" id="1235591"/>
    <lineage>
        <taxon>Bacteria</taxon>
        <taxon>Pseudomonadati</taxon>
        <taxon>Pseudomonadota</taxon>
        <taxon>Alphaproteobacteria</taxon>
        <taxon>Hyphomicrobiales</taxon>
        <taxon>Pseudorhodoplanes</taxon>
    </lineage>
</organism>
<protein>
    <submittedName>
        <fullName evidence="1">Uncharacterized protein</fullName>
    </submittedName>
</protein>
<gene>
    <name evidence="1" type="ORF">CAK95_14445</name>
</gene>
<evidence type="ECO:0000313" key="2">
    <source>
        <dbReference type="Proteomes" id="UP000194137"/>
    </source>
</evidence>
<reference evidence="1 2" key="1">
    <citation type="submission" date="2017-05" db="EMBL/GenBank/DDBJ databases">
        <title>Full genome sequence of Pseudorhodoplanes sinuspersici.</title>
        <authorList>
            <person name="Dastgheib S.M.M."/>
            <person name="Shavandi M."/>
            <person name="Tirandaz H."/>
        </authorList>
    </citation>
    <scope>NUCLEOTIDE SEQUENCE [LARGE SCALE GENOMIC DNA]</scope>
    <source>
        <strain evidence="1 2">RIPI110</strain>
    </source>
</reference>
<sequence length="95" mass="8939">MNSVRDAGIGTAVVIGVATATGMDAVGTGAVGMGTAGMGTAGMDTAGMGTGIGVLAVAGMYGVMAIGSVSAADGRCAAEPGKPRLMTGAFSIRDL</sequence>
<dbReference type="Proteomes" id="UP000194137">
    <property type="component" value="Chromosome"/>
</dbReference>
<name>A0A1W6ZS11_9HYPH</name>
<dbReference type="AlphaFoldDB" id="A0A1W6ZS11"/>
<accession>A0A1W6ZS11</accession>
<evidence type="ECO:0000313" key="1">
    <source>
        <dbReference type="EMBL" id="ARQ00142.1"/>
    </source>
</evidence>
<keyword evidence="2" id="KW-1185">Reference proteome</keyword>
<proteinExistence type="predicted"/>
<dbReference type="KEGG" id="psin:CAK95_14445"/>
<dbReference type="EMBL" id="CP021112">
    <property type="protein sequence ID" value="ARQ00142.1"/>
    <property type="molecule type" value="Genomic_DNA"/>
</dbReference>